<evidence type="ECO:0000313" key="3">
    <source>
        <dbReference type="EMBL" id="CUN54347.1"/>
    </source>
</evidence>
<feature type="region of interest" description="Disordered" evidence="2">
    <location>
        <begin position="1"/>
        <end position="66"/>
    </location>
</feature>
<reference evidence="3 5" key="1">
    <citation type="submission" date="2015-09" db="EMBL/GenBank/DDBJ databases">
        <authorList>
            <consortium name="Pathogen Informatics"/>
        </authorList>
    </citation>
    <scope>NUCLEOTIDE SEQUENCE [LARGE SCALE GENOMIC DNA]</scope>
    <source>
        <strain evidence="3 5">2789STDY5834841</strain>
    </source>
</reference>
<dbReference type="Pfam" id="PF16888">
    <property type="entry name" value="YwqH-like"/>
    <property type="match status" value="1"/>
</dbReference>
<evidence type="ECO:0000256" key="2">
    <source>
        <dbReference type="SAM" id="MobiDB-lite"/>
    </source>
</evidence>
<dbReference type="EMBL" id="CYZO01000002">
    <property type="protein sequence ID" value="CUN54347.1"/>
    <property type="molecule type" value="Genomic_DNA"/>
</dbReference>
<protein>
    <submittedName>
        <fullName evidence="4">DUF5082 domain-containing protein</fullName>
    </submittedName>
</protein>
<evidence type="ECO:0000313" key="5">
    <source>
        <dbReference type="Proteomes" id="UP000095787"/>
    </source>
</evidence>
<feature type="compositionally biased region" description="Basic and acidic residues" evidence="2">
    <location>
        <begin position="1"/>
        <end position="50"/>
    </location>
</feature>
<gene>
    <name evidence="4" type="ORF">EAI93_08180</name>
    <name evidence="3" type="ORF">ERS852456_00172</name>
</gene>
<dbReference type="Proteomes" id="UP000095787">
    <property type="component" value="Unassembled WGS sequence"/>
</dbReference>
<dbReference type="RefSeq" id="WP_004848277.1">
    <property type="nucleotide sequence ID" value="NZ_AP028249.1"/>
</dbReference>
<name>A0A173XTW0_9FIRM</name>
<evidence type="ECO:0000313" key="4">
    <source>
        <dbReference type="EMBL" id="RYS79895.1"/>
    </source>
</evidence>
<feature type="coiled-coil region" evidence="1">
    <location>
        <begin position="103"/>
        <end position="130"/>
    </location>
</feature>
<dbReference type="AlphaFoldDB" id="A0A173XTW0"/>
<accession>A0A173XTW0</accession>
<dbReference type="EMBL" id="RCYR01000014">
    <property type="protein sequence ID" value="RYS79895.1"/>
    <property type="molecule type" value="Genomic_DNA"/>
</dbReference>
<dbReference type="GeneID" id="97330406"/>
<sequence>MAENSAEERRKRARVCEARSEKSAREREKAEKESKRAANEKKIERLKTARDSIQSQKNSAKAKRKKLEKYANGDEIGEWIGKEQTATVYSIEGNVVGQYNTYIERIDDVVDALCNEITRLENENMQLSWDVLHIGSLINSLVNEIRTLCN</sequence>
<keyword evidence="1" id="KW-0175">Coiled coil</keyword>
<proteinExistence type="predicted"/>
<organism evidence="3 5">
    <name type="scientific">[Ruminococcus] torques</name>
    <dbReference type="NCBI Taxonomy" id="33039"/>
    <lineage>
        <taxon>Bacteria</taxon>
        <taxon>Bacillati</taxon>
        <taxon>Bacillota</taxon>
        <taxon>Clostridia</taxon>
        <taxon>Lachnospirales</taxon>
        <taxon>Lachnospiraceae</taxon>
        <taxon>Mediterraneibacter</taxon>
    </lineage>
</organism>
<evidence type="ECO:0000313" key="6">
    <source>
        <dbReference type="Proteomes" id="UP000292665"/>
    </source>
</evidence>
<evidence type="ECO:0000256" key="1">
    <source>
        <dbReference type="SAM" id="Coils"/>
    </source>
</evidence>
<reference evidence="4 6" key="2">
    <citation type="journal article" date="2019" name="Science, e1252229">
        <title>Invertible promoters mediate bacterial phase variation, antibiotic resistance, and host adaptation in the gut.</title>
        <authorList>
            <person name="Jiang X."/>
            <person name="Hall A.B."/>
            <person name="Arthur T.D."/>
            <person name="Plichta D.R."/>
            <person name="Covington C.T."/>
            <person name="Poyet M."/>
            <person name="Crothers J."/>
            <person name="Moses P.L."/>
            <person name="Tolonen A.C."/>
            <person name="Vlamakis H."/>
            <person name="Alm E.J."/>
            <person name="Xavier R.J."/>
        </authorList>
    </citation>
    <scope>NUCLEOTIDE SEQUENCE [LARGE SCALE GENOMIC DNA]</scope>
    <source>
        <strain evidence="6">aa_0143</strain>
        <strain evidence="4">Aa_0143</strain>
    </source>
</reference>
<dbReference type="Proteomes" id="UP000292665">
    <property type="component" value="Unassembled WGS sequence"/>
</dbReference>
<dbReference type="InterPro" id="IPR031681">
    <property type="entry name" value="YwqH-like"/>
</dbReference>